<evidence type="ECO:0000313" key="3">
    <source>
        <dbReference type="Proteomes" id="UP000003287"/>
    </source>
</evidence>
<organism evidence="2 3">
    <name type="scientific">Streptococcus constellatus subsp. pharyngis SK1060 = CCUG 46377</name>
    <dbReference type="NCBI Taxonomy" id="1035184"/>
    <lineage>
        <taxon>Bacteria</taxon>
        <taxon>Bacillati</taxon>
        <taxon>Bacillota</taxon>
        <taxon>Bacilli</taxon>
        <taxon>Lactobacillales</taxon>
        <taxon>Streptococcaceae</taxon>
        <taxon>Streptococcus</taxon>
        <taxon>Streptococcus anginosus group</taxon>
    </lineage>
</organism>
<feature type="compositionally biased region" description="Basic residues" evidence="1">
    <location>
        <begin position="137"/>
        <end position="152"/>
    </location>
</feature>
<sequence length="170" mass="19477">MAEKTKSALEKISDKHADVAGASIIAVKNPFGHKEYAAYRRENSFKLEIKSRLEFLLKHSTSLDDFQDKAKALNLAIDFSGKYAKYKLLDQEQKRNTRDSTLSKKGRYSLEQIRDHLAKNEIVHPLEKSKLSMTSCKQKKRRTLKRGSRLNRGKSSTRQTQVSIYKSNTG</sequence>
<dbReference type="EMBL" id="AFUP01000009">
    <property type="protein sequence ID" value="EGV06721.1"/>
    <property type="molecule type" value="Genomic_DNA"/>
</dbReference>
<accession>F9PAS0</accession>
<feature type="compositionally biased region" description="Polar residues" evidence="1">
    <location>
        <begin position="153"/>
        <end position="170"/>
    </location>
</feature>
<evidence type="ECO:0000256" key="1">
    <source>
        <dbReference type="SAM" id="MobiDB-lite"/>
    </source>
</evidence>
<proteinExistence type="predicted"/>
<protein>
    <submittedName>
        <fullName evidence="2">Relaxase/mobilization nuclease domain protein</fullName>
    </submittedName>
</protein>
<dbReference type="eggNOG" id="COG3843">
    <property type="taxonomic scope" value="Bacteria"/>
</dbReference>
<evidence type="ECO:0000313" key="2">
    <source>
        <dbReference type="EMBL" id="EGV06721.1"/>
    </source>
</evidence>
<dbReference type="AlphaFoldDB" id="F9PAS0"/>
<name>F9PAS0_STRCV</name>
<reference evidence="2 3" key="1">
    <citation type="submission" date="2011-06" db="EMBL/GenBank/DDBJ databases">
        <authorList>
            <person name="Harkins D.M."/>
            <person name="Madupu R."/>
            <person name="Durkin A.S."/>
            <person name="Torralba M."/>
            <person name="Methe B."/>
            <person name="Sutton G.G."/>
            <person name="Nelson K.E."/>
        </authorList>
    </citation>
    <scope>NUCLEOTIDE SEQUENCE [LARGE SCALE GENOMIC DNA]</scope>
    <source>
        <strain evidence="2 3">SK1060</strain>
    </source>
</reference>
<gene>
    <name evidence="2" type="ORF">HMPREF1042_2330</name>
</gene>
<dbReference type="Proteomes" id="UP000003287">
    <property type="component" value="Unassembled WGS sequence"/>
</dbReference>
<feature type="region of interest" description="Disordered" evidence="1">
    <location>
        <begin position="128"/>
        <end position="170"/>
    </location>
</feature>